<dbReference type="InterPro" id="IPR001421">
    <property type="entry name" value="ATP8_metazoa"/>
</dbReference>
<keyword evidence="10 12" id="KW-0496">Mitochondrion</keyword>
<keyword evidence="7 12" id="KW-0375">Hydrogen ion transport</keyword>
<sequence length="51" mass="6627">MPQMMPMNWLFLMLYFIFFYFLILVMNYYLINYQPKMINVKKSQLKYNWKW</sequence>
<protein>
    <recommendedName>
        <fullName evidence="12">ATP synthase complex subunit 8</fullName>
    </recommendedName>
</protein>
<evidence type="ECO:0000313" key="14">
    <source>
        <dbReference type="EMBL" id="APX39464.1"/>
    </source>
</evidence>
<evidence type="ECO:0000256" key="10">
    <source>
        <dbReference type="ARBA" id="ARBA00023128"/>
    </source>
</evidence>
<evidence type="ECO:0000256" key="1">
    <source>
        <dbReference type="ARBA" id="ARBA00004304"/>
    </source>
</evidence>
<dbReference type="GO" id="GO:0031966">
    <property type="term" value="C:mitochondrial membrane"/>
    <property type="evidence" value="ECO:0007669"/>
    <property type="project" value="UniProtKB-SubCell"/>
</dbReference>
<keyword evidence="6 12" id="KW-0812">Transmembrane</keyword>
<dbReference type="GO" id="GO:0045259">
    <property type="term" value="C:proton-transporting ATP synthase complex"/>
    <property type="evidence" value="ECO:0007669"/>
    <property type="project" value="UniProtKB-KW"/>
</dbReference>
<accession>A0A3G1GNU6</accession>
<keyword evidence="11 13" id="KW-0472">Membrane</keyword>
<evidence type="ECO:0000256" key="13">
    <source>
        <dbReference type="SAM" id="Phobius"/>
    </source>
</evidence>
<organism evidence="14">
    <name type="scientific">Phyllotreta variipennis</name>
    <dbReference type="NCBI Taxonomy" id="1425530"/>
    <lineage>
        <taxon>Eukaryota</taxon>
        <taxon>Metazoa</taxon>
        <taxon>Ecdysozoa</taxon>
        <taxon>Arthropoda</taxon>
        <taxon>Hexapoda</taxon>
        <taxon>Insecta</taxon>
        <taxon>Pterygota</taxon>
        <taxon>Neoptera</taxon>
        <taxon>Endopterygota</taxon>
        <taxon>Coleoptera</taxon>
        <taxon>Polyphaga</taxon>
        <taxon>Cucujiformia</taxon>
        <taxon>Chrysomeloidea</taxon>
        <taxon>Chrysomelidae</taxon>
        <taxon>Galerucinae</taxon>
        <taxon>Alticini</taxon>
        <taxon>Phyllotreta</taxon>
    </lineage>
</organism>
<name>A0A3G1GNU6_9CUCU</name>
<feature type="transmembrane region" description="Helical" evidence="13">
    <location>
        <begin position="12"/>
        <end position="31"/>
    </location>
</feature>
<comment type="subunit">
    <text evidence="3">F-type ATPases have 2 components, CF(1) - the catalytic core - and CF(0) - the membrane proton channel.</text>
</comment>
<comment type="similarity">
    <text evidence="2 12">Belongs to the ATPase protein 8 family.</text>
</comment>
<geneLocation type="mitochondrion" evidence="14"/>
<evidence type="ECO:0000256" key="12">
    <source>
        <dbReference type="RuleBase" id="RU003661"/>
    </source>
</evidence>
<comment type="subcellular location">
    <subcellularLocation>
        <location evidence="1 12">Mitochondrion membrane</location>
        <topology evidence="1 12">Single-pass membrane protein</topology>
    </subcellularLocation>
</comment>
<evidence type="ECO:0000256" key="3">
    <source>
        <dbReference type="ARBA" id="ARBA00011291"/>
    </source>
</evidence>
<dbReference type="GO" id="GO:0015986">
    <property type="term" value="P:proton motive force-driven ATP synthesis"/>
    <property type="evidence" value="ECO:0007669"/>
    <property type="project" value="InterPro"/>
</dbReference>
<keyword evidence="9 12" id="KW-0406">Ion transport</keyword>
<evidence type="ECO:0000256" key="8">
    <source>
        <dbReference type="ARBA" id="ARBA00022989"/>
    </source>
</evidence>
<keyword evidence="5 12" id="KW-0138">CF(0)</keyword>
<evidence type="ECO:0000256" key="11">
    <source>
        <dbReference type="ARBA" id="ARBA00023136"/>
    </source>
</evidence>
<reference evidence="14" key="1">
    <citation type="journal article" date="2015" name="Methods Ecol Evol 6">
        <title>Validating the power of mitochondrial metagenomics for community ecology and phylogenetics of complex assemblages.</title>
        <authorList>
            <person name="Gomez-Rodriguez C."/>
            <person name="Crampton-Platt A."/>
            <person name="Timmermans M.J.T.N."/>
            <person name="Baselga A."/>
            <person name="Vogler A.P."/>
        </authorList>
    </citation>
    <scope>NUCLEOTIDE SEQUENCE</scope>
</reference>
<evidence type="ECO:0000256" key="7">
    <source>
        <dbReference type="ARBA" id="ARBA00022781"/>
    </source>
</evidence>
<evidence type="ECO:0000256" key="9">
    <source>
        <dbReference type="ARBA" id="ARBA00023065"/>
    </source>
</evidence>
<proteinExistence type="inferred from homology"/>
<gene>
    <name evidence="14" type="primary">atp8</name>
</gene>
<dbReference type="Pfam" id="PF00895">
    <property type="entry name" value="ATP-synt_8"/>
    <property type="match status" value="1"/>
</dbReference>
<keyword evidence="8 13" id="KW-1133">Transmembrane helix</keyword>
<evidence type="ECO:0000256" key="5">
    <source>
        <dbReference type="ARBA" id="ARBA00022547"/>
    </source>
</evidence>
<dbReference type="AlphaFoldDB" id="A0A3G1GNU6"/>
<dbReference type="GO" id="GO:0015078">
    <property type="term" value="F:proton transmembrane transporter activity"/>
    <property type="evidence" value="ECO:0007669"/>
    <property type="project" value="InterPro"/>
</dbReference>
<evidence type="ECO:0000256" key="2">
    <source>
        <dbReference type="ARBA" id="ARBA00008892"/>
    </source>
</evidence>
<dbReference type="EMBL" id="KX943372">
    <property type="protein sequence ID" value="APX39464.1"/>
    <property type="molecule type" value="Genomic_DNA"/>
</dbReference>
<evidence type="ECO:0000256" key="4">
    <source>
        <dbReference type="ARBA" id="ARBA00022448"/>
    </source>
</evidence>
<evidence type="ECO:0000256" key="6">
    <source>
        <dbReference type="ARBA" id="ARBA00022692"/>
    </source>
</evidence>
<keyword evidence="4 12" id="KW-0813">Transport</keyword>